<feature type="transmembrane region" description="Helical" evidence="5">
    <location>
        <begin position="37"/>
        <end position="60"/>
    </location>
</feature>
<dbReference type="RefSeq" id="WP_379023114.1">
    <property type="nucleotide sequence ID" value="NZ_JBHRTA010000037.1"/>
</dbReference>
<proteinExistence type="predicted"/>
<feature type="transmembrane region" description="Helical" evidence="5">
    <location>
        <begin position="81"/>
        <end position="106"/>
    </location>
</feature>
<accession>A0ABV7JNR9</accession>
<keyword evidence="4 5" id="KW-0472">Membrane</keyword>
<sequence>MNRRTTRNSIVAAAFLVATSAVGPGFLTQTAVFTEQLLASFGFVILVTIILDIIAQLNIWRVIVVSQRRAQDIANDVFPGLGYILAGLIVFGGLAFNIGNIAGAGLGIEILTGLDPRLGAAVSCLLAIGIFMARHAAVAMDWLIKILGMLMIGLILYVAWKSNPPLGDVLRETVMPSRINFHAILTLVGGTVGGYITFAGAHRLIDAGVKGLSHVKSADRSAVSAIGLASVMRTVLFLAALGVVAHGVALDAANPAGSVFRIASGEIGHFVFGIVLWCAAISSVVGAAYTSVSFLKSLHPKLLRHEHRLIIGFILVSTATFTAIGKPVQVLIFAGAVNGLILPLALGVMLIAANKHAIVGTAYRHPRWLTALGIAVVASMAYIGVASVLAGLA</sequence>
<evidence type="ECO:0000256" key="3">
    <source>
        <dbReference type="ARBA" id="ARBA00022989"/>
    </source>
</evidence>
<comment type="subcellular location">
    <subcellularLocation>
        <location evidence="1">Membrane</location>
        <topology evidence="1">Multi-pass membrane protein</topology>
    </subcellularLocation>
</comment>
<dbReference type="EMBL" id="JBHRTA010000037">
    <property type="protein sequence ID" value="MFC3198449.1"/>
    <property type="molecule type" value="Genomic_DNA"/>
</dbReference>
<feature type="transmembrane region" description="Helical" evidence="5">
    <location>
        <begin position="330"/>
        <end position="352"/>
    </location>
</feature>
<feature type="transmembrane region" description="Helical" evidence="5">
    <location>
        <begin position="142"/>
        <end position="160"/>
    </location>
</feature>
<dbReference type="PANTHER" id="PTHR11706:SF2">
    <property type="entry name" value="TRANSPORTER PROTEIN"/>
    <property type="match status" value="1"/>
</dbReference>
<evidence type="ECO:0000256" key="2">
    <source>
        <dbReference type="ARBA" id="ARBA00022692"/>
    </source>
</evidence>
<evidence type="ECO:0000313" key="7">
    <source>
        <dbReference type="Proteomes" id="UP001595526"/>
    </source>
</evidence>
<name>A0ABV7JNR9_9SPHI</name>
<gene>
    <name evidence="6" type="ORF">ACFOET_12565</name>
</gene>
<comment type="caution">
    <text evidence="6">The sequence shown here is derived from an EMBL/GenBank/DDBJ whole genome shotgun (WGS) entry which is preliminary data.</text>
</comment>
<feature type="transmembrane region" description="Helical" evidence="5">
    <location>
        <begin position="307"/>
        <end position="324"/>
    </location>
</feature>
<feature type="transmembrane region" description="Helical" evidence="5">
    <location>
        <begin position="368"/>
        <end position="392"/>
    </location>
</feature>
<keyword evidence="2 5" id="KW-0812">Transmembrane</keyword>
<feature type="transmembrane region" description="Helical" evidence="5">
    <location>
        <begin position="270"/>
        <end position="295"/>
    </location>
</feature>
<dbReference type="Pfam" id="PF01566">
    <property type="entry name" value="Nramp"/>
    <property type="match status" value="1"/>
</dbReference>
<feature type="transmembrane region" description="Helical" evidence="5">
    <location>
        <begin position="118"/>
        <end position="135"/>
    </location>
</feature>
<reference evidence="7" key="1">
    <citation type="journal article" date="2019" name="Int. J. Syst. Evol. Microbiol.">
        <title>The Global Catalogue of Microorganisms (GCM) 10K type strain sequencing project: providing services to taxonomists for standard genome sequencing and annotation.</title>
        <authorList>
            <consortium name="The Broad Institute Genomics Platform"/>
            <consortium name="The Broad Institute Genome Sequencing Center for Infectious Disease"/>
            <person name="Wu L."/>
            <person name="Ma J."/>
        </authorList>
    </citation>
    <scope>NUCLEOTIDE SEQUENCE [LARGE SCALE GENOMIC DNA]</scope>
    <source>
        <strain evidence="7">KCTC 52416</strain>
    </source>
</reference>
<evidence type="ECO:0000313" key="6">
    <source>
        <dbReference type="EMBL" id="MFC3198449.1"/>
    </source>
</evidence>
<evidence type="ECO:0000256" key="4">
    <source>
        <dbReference type="ARBA" id="ARBA00023136"/>
    </source>
</evidence>
<dbReference type="Proteomes" id="UP001595526">
    <property type="component" value="Unassembled WGS sequence"/>
</dbReference>
<dbReference type="InterPro" id="IPR001046">
    <property type="entry name" value="NRAMP_fam"/>
</dbReference>
<keyword evidence="3 5" id="KW-1133">Transmembrane helix</keyword>
<keyword evidence="7" id="KW-1185">Reference proteome</keyword>
<feature type="transmembrane region" description="Helical" evidence="5">
    <location>
        <begin position="180"/>
        <end position="201"/>
    </location>
</feature>
<organism evidence="6 7">
    <name type="scientific">Parapedobacter deserti</name>
    <dbReference type="NCBI Taxonomy" id="1912957"/>
    <lineage>
        <taxon>Bacteria</taxon>
        <taxon>Pseudomonadati</taxon>
        <taxon>Bacteroidota</taxon>
        <taxon>Sphingobacteriia</taxon>
        <taxon>Sphingobacteriales</taxon>
        <taxon>Sphingobacteriaceae</taxon>
        <taxon>Parapedobacter</taxon>
    </lineage>
</organism>
<protein>
    <submittedName>
        <fullName evidence="6">NRAMP family divalent metal transporter</fullName>
    </submittedName>
</protein>
<evidence type="ECO:0000256" key="5">
    <source>
        <dbReference type="SAM" id="Phobius"/>
    </source>
</evidence>
<feature type="transmembrane region" description="Helical" evidence="5">
    <location>
        <begin position="222"/>
        <end position="250"/>
    </location>
</feature>
<evidence type="ECO:0000256" key="1">
    <source>
        <dbReference type="ARBA" id="ARBA00004141"/>
    </source>
</evidence>
<dbReference type="PANTHER" id="PTHR11706">
    <property type="entry name" value="SOLUTE CARRIER PROTEIN FAMILY 11 MEMBER"/>
    <property type="match status" value="1"/>
</dbReference>